<keyword evidence="7" id="KW-0963">Cytoplasm</keyword>
<evidence type="ECO:0000313" key="10">
    <source>
        <dbReference type="Proteomes" id="UP000003242"/>
    </source>
</evidence>
<comment type="similarity">
    <text evidence="2 7">Belongs to the EPSP synthase family.</text>
</comment>
<protein>
    <recommendedName>
        <fullName evidence="7">3-phosphoshikimate 1-carboxyvinyltransferase</fullName>
        <ecNumber evidence="7">2.5.1.19</ecNumber>
    </recommendedName>
    <alternativeName>
        <fullName evidence="7">5-enolpyruvylshikimate-3-phosphate synthase</fullName>
        <shortName evidence="7">EPSP synthase</shortName>
        <shortName evidence="7">EPSPS</shortName>
    </alternativeName>
</protein>
<feature type="binding site" evidence="7">
    <location>
        <position position="20"/>
    </location>
    <ligand>
        <name>phosphoenolpyruvate</name>
        <dbReference type="ChEBI" id="CHEBI:58702"/>
    </ligand>
</feature>
<dbReference type="HAMAP" id="MF_00210">
    <property type="entry name" value="EPSP_synth"/>
    <property type="match status" value="1"/>
</dbReference>
<feature type="binding site" evidence="7">
    <location>
        <position position="25"/>
    </location>
    <ligand>
        <name>3-phosphoshikimate</name>
        <dbReference type="ChEBI" id="CHEBI:145989"/>
    </ligand>
</feature>
<dbReference type="RefSeq" id="WP_009369521.1">
    <property type="nucleotide sequence ID" value="NZ_ADGP01000009.1"/>
</dbReference>
<evidence type="ECO:0000256" key="5">
    <source>
        <dbReference type="ARBA" id="ARBA00023141"/>
    </source>
</evidence>
<feature type="binding site" evidence="7">
    <location>
        <position position="166"/>
    </location>
    <ligand>
        <name>3-phosphoshikimate</name>
        <dbReference type="ChEBI" id="CHEBI:145989"/>
    </ligand>
</feature>
<feature type="binding site" evidence="7">
    <location>
        <position position="338"/>
    </location>
    <ligand>
        <name>phosphoenolpyruvate</name>
        <dbReference type="ChEBI" id="CHEBI:58702"/>
    </ligand>
</feature>
<feature type="binding site" evidence="7">
    <location>
        <position position="167"/>
    </location>
    <ligand>
        <name>phosphoenolpyruvate</name>
        <dbReference type="ChEBI" id="CHEBI:58702"/>
    </ligand>
</feature>
<dbReference type="EC" id="2.5.1.19" evidence="7"/>
<comment type="catalytic activity">
    <reaction evidence="6">
        <text>3-phosphoshikimate + phosphoenolpyruvate = 5-O-(1-carboxyvinyl)-3-phosphoshikimate + phosphate</text>
        <dbReference type="Rhea" id="RHEA:21256"/>
        <dbReference type="ChEBI" id="CHEBI:43474"/>
        <dbReference type="ChEBI" id="CHEBI:57701"/>
        <dbReference type="ChEBI" id="CHEBI:58702"/>
        <dbReference type="ChEBI" id="CHEBI:145989"/>
        <dbReference type="EC" id="2.5.1.19"/>
    </reaction>
    <physiologicalReaction direction="left-to-right" evidence="6">
        <dbReference type="Rhea" id="RHEA:21257"/>
    </physiologicalReaction>
</comment>
<reference evidence="10" key="1">
    <citation type="submission" date="2009-12" db="EMBL/GenBank/DDBJ databases">
        <title>Sequence of Clostridiales genomosp. BVAB3 str. UPII9-5.</title>
        <authorList>
            <person name="Madupu R."/>
            <person name="Durkin A.S."/>
            <person name="Torralba M."/>
            <person name="Methe B."/>
            <person name="Sutton G.G."/>
            <person name="Strausberg R.L."/>
            <person name="Nelson K.E."/>
        </authorList>
    </citation>
    <scope>NUCLEOTIDE SEQUENCE [LARGE SCALE GENOMIC DNA]</scope>
    <source>
        <strain evidence="10">28L</strain>
    </source>
</reference>
<dbReference type="PIRSF" id="PIRSF000505">
    <property type="entry name" value="EPSPS"/>
    <property type="match status" value="1"/>
</dbReference>
<dbReference type="GO" id="GO:0003866">
    <property type="term" value="F:3-phosphoshikimate 1-carboxyvinyltransferase activity"/>
    <property type="evidence" value="ECO:0007669"/>
    <property type="project" value="UniProtKB-UniRule"/>
</dbReference>
<dbReference type="InterPro" id="IPR023193">
    <property type="entry name" value="EPSP_synthase_CS"/>
</dbReference>
<dbReference type="EMBL" id="ADGP01000009">
    <property type="protein sequence ID" value="EFD94495.1"/>
    <property type="molecule type" value="Genomic_DNA"/>
</dbReference>
<evidence type="ECO:0000256" key="1">
    <source>
        <dbReference type="ARBA" id="ARBA00004811"/>
    </source>
</evidence>
<evidence type="ECO:0000256" key="2">
    <source>
        <dbReference type="ARBA" id="ARBA00009948"/>
    </source>
</evidence>
<dbReference type="InterPro" id="IPR036968">
    <property type="entry name" value="Enolpyruvate_Tfrase_sf"/>
</dbReference>
<comment type="subcellular location">
    <subcellularLocation>
        <location evidence="7">Cytoplasm</location>
    </subcellularLocation>
</comment>
<feature type="binding site" evidence="7">
    <location>
        <position position="380"/>
    </location>
    <ligand>
        <name>phosphoenolpyruvate</name>
        <dbReference type="ChEBI" id="CHEBI:58702"/>
    </ligand>
</feature>
<dbReference type="STRING" id="699218.HMPREF0889_0556"/>
<dbReference type="Gene3D" id="3.65.10.10">
    <property type="entry name" value="Enolpyruvate transferase domain"/>
    <property type="match status" value="2"/>
</dbReference>
<gene>
    <name evidence="7 9" type="primary">aroA</name>
    <name evidence="9" type="ORF">HMPREF0889_0556</name>
</gene>
<dbReference type="OrthoDB" id="9809920at2"/>
<feature type="binding site" evidence="7">
    <location>
        <position position="165"/>
    </location>
    <ligand>
        <name>3-phosphoshikimate</name>
        <dbReference type="ChEBI" id="CHEBI:145989"/>
    </ligand>
</feature>
<evidence type="ECO:0000256" key="4">
    <source>
        <dbReference type="ARBA" id="ARBA00022679"/>
    </source>
</evidence>
<sequence length="426" mass="46212">MQMELTANTWDGAIRVPSSKSMGHRHLICAALSRGTSTVQGVSPSQDIEATLRILQALGVRIHTDTDGTHCTYTVTGGMRSFADTVLCDAGESGSTLRFLLPLAVWSGNTTRFIGRGRLPERPLQPYYSIFQAQHIAFHRENGSLPLTVHGVFHPGTYVLPGNMSSQFFSGLLFMLPLLRGNSELRSTTPIESAGYLALTLDCLAAHGIEVQRQAEDGYFIRGEQSYRAGSYAVEGDYSQAAFWLAAGTLQGRVVCKGLQPRSRQGDKAIISLLQAMGANLHVVGDTVRAETSSLHGIAADVADCPDLVPVLAALATQAQGVTYLYHAARVRLKECDRLHAMTVELQKLGAHIEETPDSLRIVGKTSLRGGRVYAWRDHRIAMALAVLAASCEAPLQLEGAEAVQKSYPQFWQDFQTLGGSCRQEA</sequence>
<feature type="binding site" evidence="7">
    <location>
        <position position="167"/>
    </location>
    <ligand>
        <name>3-phosphoshikimate</name>
        <dbReference type="ChEBI" id="CHEBI:145989"/>
    </ligand>
</feature>
<dbReference type="SUPFAM" id="SSF55205">
    <property type="entry name" value="EPT/RTPC-like"/>
    <property type="match status" value="1"/>
</dbReference>
<feature type="binding site" evidence="7">
    <location>
        <position position="406"/>
    </location>
    <ligand>
        <name>phosphoenolpyruvate</name>
        <dbReference type="ChEBI" id="CHEBI:58702"/>
    </ligand>
</feature>
<dbReference type="GO" id="GO:0009423">
    <property type="term" value="P:chorismate biosynthetic process"/>
    <property type="evidence" value="ECO:0007669"/>
    <property type="project" value="UniProtKB-UniRule"/>
</dbReference>
<feature type="binding site" evidence="7">
    <location>
        <position position="20"/>
    </location>
    <ligand>
        <name>3-phosphoshikimate</name>
        <dbReference type="ChEBI" id="CHEBI:145989"/>
    </ligand>
</feature>
<dbReference type="PANTHER" id="PTHR21090:SF5">
    <property type="entry name" value="PENTAFUNCTIONAL AROM POLYPEPTIDE"/>
    <property type="match status" value="1"/>
</dbReference>
<dbReference type="Pfam" id="PF00275">
    <property type="entry name" value="EPSP_synthase"/>
    <property type="match status" value="1"/>
</dbReference>
<feature type="binding site" evidence="7">
    <location>
        <position position="21"/>
    </location>
    <ligand>
        <name>3-phosphoshikimate</name>
        <dbReference type="ChEBI" id="CHEBI:145989"/>
    </ligand>
</feature>
<evidence type="ECO:0000259" key="8">
    <source>
        <dbReference type="Pfam" id="PF00275"/>
    </source>
</evidence>
<feature type="binding site" evidence="7">
    <location>
        <position position="307"/>
    </location>
    <ligand>
        <name>3-phosphoshikimate</name>
        <dbReference type="ChEBI" id="CHEBI:145989"/>
    </ligand>
</feature>
<evidence type="ECO:0000256" key="6">
    <source>
        <dbReference type="ARBA" id="ARBA00044633"/>
    </source>
</evidence>
<dbReference type="PROSITE" id="PS00885">
    <property type="entry name" value="EPSP_SYNTHASE_2"/>
    <property type="match status" value="1"/>
</dbReference>
<dbReference type="NCBIfam" id="TIGR01356">
    <property type="entry name" value="aroA"/>
    <property type="match status" value="1"/>
</dbReference>
<dbReference type="UniPathway" id="UPA00053">
    <property type="reaction ID" value="UER00089"/>
</dbReference>
<name>D3LTF6_9FIRM</name>
<feature type="binding site" evidence="7">
    <location>
        <position position="193"/>
    </location>
    <ligand>
        <name>3-phosphoshikimate</name>
        <dbReference type="ChEBI" id="CHEBI:145989"/>
    </ligand>
</feature>
<keyword evidence="5 7" id="KW-0057">Aromatic amino acid biosynthesis</keyword>
<dbReference type="GO" id="GO:0005737">
    <property type="term" value="C:cytoplasm"/>
    <property type="evidence" value="ECO:0007669"/>
    <property type="project" value="UniProtKB-SubCell"/>
</dbReference>
<proteinExistence type="inferred from homology"/>
<comment type="caution">
    <text evidence="9">The sequence shown here is derived from an EMBL/GenBank/DDBJ whole genome shotgun (WGS) entry which is preliminary data.</text>
</comment>
<dbReference type="GO" id="GO:0009073">
    <property type="term" value="P:aromatic amino acid family biosynthetic process"/>
    <property type="evidence" value="ECO:0007669"/>
    <property type="project" value="UniProtKB-KW"/>
</dbReference>
<dbReference type="CDD" id="cd01556">
    <property type="entry name" value="EPSP_synthase"/>
    <property type="match status" value="1"/>
</dbReference>
<dbReference type="Proteomes" id="UP000003242">
    <property type="component" value="Unassembled WGS sequence"/>
</dbReference>
<dbReference type="InterPro" id="IPR006264">
    <property type="entry name" value="EPSP_synthase"/>
</dbReference>
<organism evidence="9 10">
    <name type="scientific">Megasphaera lornae</name>
    <dbReference type="NCBI Taxonomy" id="1000568"/>
    <lineage>
        <taxon>Bacteria</taxon>
        <taxon>Bacillati</taxon>
        <taxon>Bacillota</taxon>
        <taxon>Negativicutes</taxon>
        <taxon>Veillonellales</taxon>
        <taxon>Veillonellaceae</taxon>
        <taxon>Megasphaera</taxon>
    </lineage>
</organism>
<comment type="subunit">
    <text evidence="7">Monomer.</text>
</comment>
<evidence type="ECO:0000256" key="3">
    <source>
        <dbReference type="ARBA" id="ARBA00022605"/>
    </source>
</evidence>
<dbReference type="InterPro" id="IPR001986">
    <property type="entry name" value="Enolpyruvate_Tfrase_dom"/>
</dbReference>
<comment type="caution">
    <text evidence="7">Lacks conserved residue(s) required for the propagation of feature annotation.</text>
</comment>
<evidence type="ECO:0000256" key="7">
    <source>
        <dbReference type="HAMAP-Rule" id="MF_00210"/>
    </source>
</evidence>
<feature type="binding site" evidence="7">
    <location>
        <position position="122"/>
    </location>
    <ligand>
        <name>phosphoenolpyruvate</name>
        <dbReference type="ChEBI" id="CHEBI:58702"/>
    </ligand>
</feature>
<dbReference type="PANTHER" id="PTHR21090">
    <property type="entry name" value="AROM/DEHYDROQUINATE SYNTHASE"/>
    <property type="match status" value="1"/>
</dbReference>
<dbReference type="AlphaFoldDB" id="D3LTF6"/>
<dbReference type="eggNOG" id="COG0128">
    <property type="taxonomic scope" value="Bacteria"/>
</dbReference>
<dbReference type="GO" id="GO:0008652">
    <property type="term" value="P:amino acid biosynthetic process"/>
    <property type="evidence" value="ECO:0007669"/>
    <property type="project" value="UniProtKB-KW"/>
</dbReference>
<comment type="function">
    <text evidence="7">Catalyzes the transfer of the enolpyruvyl moiety of phosphoenolpyruvate (PEP) to the 5-hydroxyl of shikimate-3-phosphate (S3P) to produce enolpyruvyl shikimate-3-phosphate and inorganic phosphate.</text>
</comment>
<keyword evidence="3 7" id="KW-0028">Amino-acid biosynthesis</keyword>
<comment type="pathway">
    <text evidence="1 7">Metabolic intermediate biosynthesis; chorismate biosynthesis; chorismate from D-erythrose 4-phosphate and phosphoenolpyruvate: step 6/7.</text>
</comment>
<accession>D3LTF6</accession>
<feature type="domain" description="Enolpyruvate transferase" evidence="8">
    <location>
        <begin position="11"/>
        <end position="414"/>
    </location>
</feature>
<feature type="active site" description="Proton acceptor" evidence="7">
    <location>
        <position position="307"/>
    </location>
</feature>
<feature type="binding site" evidence="7">
    <location>
        <position position="94"/>
    </location>
    <ligand>
        <name>phosphoenolpyruvate</name>
        <dbReference type="ChEBI" id="CHEBI:58702"/>
    </ligand>
</feature>
<keyword evidence="4 7" id="KW-0808">Transferase</keyword>
<dbReference type="InterPro" id="IPR013792">
    <property type="entry name" value="RNA3'P_cycl/enolpyr_Trfase_a/b"/>
</dbReference>
<feature type="binding site" evidence="7">
    <location>
        <position position="334"/>
    </location>
    <ligand>
        <name>3-phosphoshikimate</name>
        <dbReference type="ChEBI" id="CHEBI:145989"/>
    </ligand>
</feature>
<evidence type="ECO:0000313" key="9">
    <source>
        <dbReference type="EMBL" id="EFD94495.1"/>
    </source>
</evidence>